<keyword evidence="4" id="KW-0963">Cytoplasm</keyword>
<proteinExistence type="predicted"/>
<dbReference type="GO" id="GO:0007043">
    <property type="term" value="P:cell-cell junction assembly"/>
    <property type="evidence" value="ECO:0007669"/>
    <property type="project" value="TreeGrafter"/>
</dbReference>
<keyword evidence="10 13" id="KW-0472">Membrane</keyword>
<reference evidence="15" key="2">
    <citation type="submission" date="2025-08" db="UniProtKB">
        <authorList>
            <consortium name="Ensembl"/>
        </authorList>
    </citation>
    <scope>IDENTIFICATION</scope>
</reference>
<evidence type="ECO:0000259" key="14">
    <source>
        <dbReference type="PROSITE" id="PS50268"/>
    </source>
</evidence>
<dbReference type="Proteomes" id="UP000472271">
    <property type="component" value="Chromosome 7"/>
</dbReference>
<dbReference type="GO" id="GO:0044331">
    <property type="term" value="P:cell-cell adhesion mediated by cadherin"/>
    <property type="evidence" value="ECO:0007669"/>
    <property type="project" value="TreeGrafter"/>
</dbReference>
<evidence type="ECO:0000256" key="3">
    <source>
        <dbReference type="ARBA" id="ARBA00022475"/>
    </source>
</evidence>
<evidence type="ECO:0000256" key="9">
    <source>
        <dbReference type="ARBA" id="ARBA00022889"/>
    </source>
</evidence>
<dbReference type="GO" id="GO:0000902">
    <property type="term" value="P:cell morphogenesis"/>
    <property type="evidence" value="ECO:0007669"/>
    <property type="project" value="TreeGrafter"/>
</dbReference>
<feature type="transmembrane region" description="Helical" evidence="13">
    <location>
        <begin position="583"/>
        <end position="603"/>
    </location>
</feature>
<dbReference type="InterPro" id="IPR002126">
    <property type="entry name" value="Cadherin-like_dom"/>
</dbReference>
<dbReference type="FunFam" id="2.60.40.60:FF:000011">
    <property type="entry name" value="Cadherin 1"/>
    <property type="match status" value="1"/>
</dbReference>
<dbReference type="GO" id="GO:0045296">
    <property type="term" value="F:cadherin binding"/>
    <property type="evidence" value="ECO:0007669"/>
    <property type="project" value="TreeGrafter"/>
</dbReference>
<dbReference type="GO" id="GO:0005509">
    <property type="term" value="F:calcium ion binding"/>
    <property type="evidence" value="ECO:0007669"/>
    <property type="project" value="UniProtKB-UniRule"/>
</dbReference>
<evidence type="ECO:0000313" key="16">
    <source>
        <dbReference type="Proteomes" id="UP000472271"/>
    </source>
</evidence>
<comment type="subcellular location">
    <subcellularLocation>
        <location evidence="1">Cell membrane</location>
    </subcellularLocation>
    <subcellularLocation>
        <location evidence="2">Cytoplasm</location>
    </subcellularLocation>
</comment>
<evidence type="ECO:0000256" key="4">
    <source>
        <dbReference type="ARBA" id="ARBA00022490"/>
    </source>
</evidence>
<reference evidence="15" key="3">
    <citation type="submission" date="2025-09" db="UniProtKB">
        <authorList>
            <consortium name="Ensembl"/>
        </authorList>
    </citation>
    <scope>IDENTIFICATION</scope>
</reference>
<dbReference type="PANTHER" id="PTHR24027:SF78">
    <property type="entry name" value="CADHERIN-LIKE PROTEIN 26"/>
    <property type="match status" value="1"/>
</dbReference>
<evidence type="ECO:0000313" key="15">
    <source>
        <dbReference type="Ensembl" id="ENSSORP00005054280.1"/>
    </source>
</evidence>
<dbReference type="GO" id="GO:0060027">
    <property type="term" value="P:convergent extension involved in gastrulation"/>
    <property type="evidence" value="ECO:0007669"/>
    <property type="project" value="UniProtKB-ARBA"/>
</dbReference>
<evidence type="ECO:0000256" key="6">
    <source>
        <dbReference type="ARBA" id="ARBA00022729"/>
    </source>
</evidence>
<dbReference type="Ensembl" id="ENSSORT00005055554.1">
    <property type="protein sequence ID" value="ENSSORP00005054280.1"/>
    <property type="gene ID" value="ENSSORG00005024332.1"/>
</dbReference>
<feature type="domain" description="Cadherin" evidence="14">
    <location>
        <begin position="148"/>
        <end position="258"/>
    </location>
</feature>
<keyword evidence="3" id="KW-1003">Cell membrane</keyword>
<sequence>IFSVIDKIGANAILFFLFTIYLKDTRFFPWLLWFPVLIRSKRRWVLSTIEVVEEDPGPFPKQISQVKTLFCHKFSISGHGVDEEPTGVFSIDANNGKVYAHKAIDREILDSFHIKFDVLDRDSGSRLDKELAFDVEIKDINDNAPTFDERVKRANVKENYPEGYLPVQLRATDFDQEGTPNSTVTISVVSQKPDNPKFTIEQFDERNAQLKFTGCFNYDTAKAYTIMVEAKDHGTPALSSTATIILGIEDTNTHPPVFKQNKVLEMSTSEEVLRVAVEDKDKPNTPGWRAKYFFIKGNEDGNYKIVTDPKTNEGILKVIKGKDFERTTFTNLEIGVENEEKLFVCPGKAPAKPAAPSAVNITIKVIDVNDPPHFDKDTADVYQKEEEVPGKYLLNAFFFLSPISSTVIRFELIDDPADWVTLDPKTGKVTSTKTMDRESPFVDDNNIYKVLVAAIDDGEPPATGTCTILIHLGDINDHKPKLANSTLIMCGNKNDKVTVAVNDLDAHPFSGPFAFSLGGKDKTLKQRWKLDPAVLISLKPLPYGNYSVPLVIQDQQNMIGQETLVVLVCNCGKGEECLKKDPLTVNLGGAAIGLIMAGLFLFLREYNQSKSDEGNQTLIKYNQEGGSSECKVCGGLEIKP</sequence>
<name>A0A673CJA3_9TELE</name>
<feature type="domain" description="Cadherin" evidence="14">
    <location>
        <begin position="73"/>
        <end position="147"/>
    </location>
</feature>
<dbReference type="GO" id="GO:0034332">
    <property type="term" value="P:adherens junction organization"/>
    <property type="evidence" value="ECO:0007669"/>
    <property type="project" value="TreeGrafter"/>
</dbReference>
<dbReference type="Pfam" id="PF00028">
    <property type="entry name" value="Cadherin"/>
    <property type="match status" value="2"/>
</dbReference>
<keyword evidence="9" id="KW-0130">Cell adhesion</keyword>
<keyword evidence="11" id="KW-0325">Glycoprotein</keyword>
<dbReference type="FunFam" id="2.60.40.60:FF:000019">
    <property type="entry name" value="Cadherin 2"/>
    <property type="match status" value="1"/>
</dbReference>
<evidence type="ECO:0000256" key="5">
    <source>
        <dbReference type="ARBA" id="ARBA00022723"/>
    </source>
</evidence>
<keyword evidence="7" id="KW-0677">Repeat</keyword>
<dbReference type="SMART" id="SM00112">
    <property type="entry name" value="CA"/>
    <property type="match status" value="4"/>
</dbReference>
<dbReference type="GO" id="GO:0007156">
    <property type="term" value="P:homophilic cell adhesion via plasma membrane adhesion molecules"/>
    <property type="evidence" value="ECO:0007669"/>
    <property type="project" value="InterPro"/>
</dbReference>
<feature type="domain" description="Cadherin" evidence="14">
    <location>
        <begin position="272"/>
        <end position="374"/>
    </location>
</feature>
<evidence type="ECO:0000256" key="10">
    <source>
        <dbReference type="ARBA" id="ARBA00023136"/>
    </source>
</evidence>
<reference evidence="15" key="1">
    <citation type="submission" date="2019-06" db="EMBL/GenBank/DDBJ databases">
        <authorList>
            <consortium name="Wellcome Sanger Institute Data Sharing"/>
        </authorList>
    </citation>
    <scope>NUCLEOTIDE SEQUENCE [LARGE SCALE GENOMIC DNA]</scope>
</reference>
<accession>A0A673CJA3</accession>
<keyword evidence="13" id="KW-1133">Transmembrane helix</keyword>
<keyword evidence="16" id="KW-1185">Reference proteome</keyword>
<keyword evidence="8 12" id="KW-0106">Calcium</keyword>
<dbReference type="GO" id="GO:0016342">
    <property type="term" value="C:catenin complex"/>
    <property type="evidence" value="ECO:0007669"/>
    <property type="project" value="TreeGrafter"/>
</dbReference>
<dbReference type="PROSITE" id="PS50268">
    <property type="entry name" value="CADHERIN_2"/>
    <property type="match status" value="4"/>
</dbReference>
<dbReference type="GO" id="GO:0005737">
    <property type="term" value="C:cytoplasm"/>
    <property type="evidence" value="ECO:0007669"/>
    <property type="project" value="UniProtKB-SubCell"/>
</dbReference>
<dbReference type="InterPro" id="IPR020894">
    <property type="entry name" value="Cadherin_CS"/>
</dbReference>
<evidence type="ECO:0000256" key="12">
    <source>
        <dbReference type="PROSITE-ProRule" id="PRU00043"/>
    </source>
</evidence>
<dbReference type="PROSITE" id="PS00232">
    <property type="entry name" value="CADHERIN_1"/>
    <property type="match status" value="1"/>
</dbReference>
<evidence type="ECO:0000256" key="13">
    <source>
        <dbReference type="SAM" id="Phobius"/>
    </source>
</evidence>
<dbReference type="AlphaFoldDB" id="A0A673CJA3"/>
<dbReference type="GO" id="GO:0016477">
    <property type="term" value="P:cell migration"/>
    <property type="evidence" value="ECO:0007669"/>
    <property type="project" value="TreeGrafter"/>
</dbReference>
<dbReference type="GO" id="GO:0008013">
    <property type="term" value="F:beta-catenin binding"/>
    <property type="evidence" value="ECO:0007669"/>
    <property type="project" value="TreeGrafter"/>
</dbReference>
<evidence type="ECO:0000256" key="8">
    <source>
        <dbReference type="ARBA" id="ARBA00022837"/>
    </source>
</evidence>
<keyword evidence="13" id="KW-0812">Transmembrane</keyword>
<feature type="domain" description="Cadherin" evidence="14">
    <location>
        <begin position="408"/>
        <end position="482"/>
    </location>
</feature>
<evidence type="ECO:0000256" key="11">
    <source>
        <dbReference type="ARBA" id="ARBA00023180"/>
    </source>
</evidence>
<protein>
    <submittedName>
        <fullName evidence="15">Cadherin 26, tandem duplicate 1</fullName>
    </submittedName>
</protein>
<dbReference type="PANTHER" id="PTHR24027">
    <property type="entry name" value="CADHERIN-23"/>
    <property type="match status" value="1"/>
</dbReference>
<dbReference type="SUPFAM" id="SSF49313">
    <property type="entry name" value="Cadherin-like"/>
    <property type="match status" value="5"/>
</dbReference>
<dbReference type="CDD" id="cd11304">
    <property type="entry name" value="Cadherin_repeat"/>
    <property type="match status" value="4"/>
</dbReference>
<dbReference type="InterPro" id="IPR015919">
    <property type="entry name" value="Cadherin-like_sf"/>
</dbReference>
<keyword evidence="5" id="KW-0479">Metal-binding</keyword>
<dbReference type="GO" id="GO:0016339">
    <property type="term" value="P:calcium-dependent cell-cell adhesion via plasma membrane cell adhesion molecules"/>
    <property type="evidence" value="ECO:0007669"/>
    <property type="project" value="TreeGrafter"/>
</dbReference>
<dbReference type="InParanoid" id="A0A673CJA3"/>
<evidence type="ECO:0000256" key="1">
    <source>
        <dbReference type="ARBA" id="ARBA00004236"/>
    </source>
</evidence>
<organism evidence="15 16">
    <name type="scientific">Sphaeramia orbicularis</name>
    <name type="common">orbiculate cardinalfish</name>
    <dbReference type="NCBI Taxonomy" id="375764"/>
    <lineage>
        <taxon>Eukaryota</taxon>
        <taxon>Metazoa</taxon>
        <taxon>Chordata</taxon>
        <taxon>Craniata</taxon>
        <taxon>Vertebrata</taxon>
        <taxon>Euteleostomi</taxon>
        <taxon>Actinopterygii</taxon>
        <taxon>Neopterygii</taxon>
        <taxon>Teleostei</taxon>
        <taxon>Neoteleostei</taxon>
        <taxon>Acanthomorphata</taxon>
        <taxon>Gobiaria</taxon>
        <taxon>Kurtiformes</taxon>
        <taxon>Apogonoidei</taxon>
        <taxon>Apogonidae</taxon>
        <taxon>Apogoninae</taxon>
        <taxon>Sphaeramia</taxon>
    </lineage>
</organism>
<evidence type="ECO:0000256" key="2">
    <source>
        <dbReference type="ARBA" id="ARBA00004496"/>
    </source>
</evidence>
<dbReference type="Gene3D" id="2.60.40.60">
    <property type="entry name" value="Cadherins"/>
    <property type="match status" value="5"/>
</dbReference>
<keyword evidence="6" id="KW-0732">Signal</keyword>
<evidence type="ECO:0000256" key="7">
    <source>
        <dbReference type="ARBA" id="ARBA00022737"/>
    </source>
</evidence>
<dbReference type="FunFam" id="2.60.40.60:FF:000095">
    <property type="entry name" value="Cadherin 13"/>
    <property type="match status" value="1"/>
</dbReference>
<dbReference type="InterPro" id="IPR039808">
    <property type="entry name" value="Cadherin"/>
</dbReference>
<dbReference type="PRINTS" id="PR00205">
    <property type="entry name" value="CADHERIN"/>
</dbReference>
<dbReference type="GO" id="GO:0005912">
    <property type="term" value="C:adherens junction"/>
    <property type="evidence" value="ECO:0007669"/>
    <property type="project" value="TreeGrafter"/>
</dbReference>